<proteinExistence type="inferred from homology"/>
<dbReference type="PIRSF" id="PIRSF000904">
    <property type="entry name" value="FBPtase_SBPase"/>
    <property type="match status" value="1"/>
</dbReference>
<keyword evidence="3 7" id="KW-0963">Cytoplasm</keyword>
<dbReference type="GO" id="GO:0042132">
    <property type="term" value="F:fructose 1,6-bisphosphate 1-phosphatase activity"/>
    <property type="evidence" value="ECO:0007669"/>
    <property type="project" value="UniProtKB-EC"/>
</dbReference>
<keyword evidence="12" id="KW-1185">Reference proteome</keyword>
<feature type="binding site" evidence="7">
    <location>
        <position position="105"/>
    </location>
    <ligand>
        <name>Mg(2+)</name>
        <dbReference type="ChEBI" id="CHEBI:18420"/>
        <label>1</label>
    </ligand>
</feature>
<dbReference type="Proteomes" id="UP001203423">
    <property type="component" value="Unassembled WGS sequence"/>
</dbReference>
<feature type="binding site" evidence="7">
    <location>
        <position position="103"/>
    </location>
    <ligand>
        <name>Mg(2+)</name>
        <dbReference type="ChEBI" id="CHEBI:18420"/>
        <label>1</label>
    </ligand>
</feature>
<comment type="caution">
    <text evidence="7">Lacks conserved residue(s) required for the propagation of feature annotation.</text>
</comment>
<evidence type="ECO:0000259" key="10">
    <source>
        <dbReference type="Pfam" id="PF18913"/>
    </source>
</evidence>
<dbReference type="Gene3D" id="3.40.190.80">
    <property type="match status" value="1"/>
</dbReference>
<comment type="similarity">
    <text evidence="2 7 8">Belongs to the FBPase class 1 family.</text>
</comment>
<dbReference type="CDD" id="cd00354">
    <property type="entry name" value="FBPase"/>
    <property type="match status" value="1"/>
</dbReference>
<dbReference type="Pfam" id="PF18913">
    <property type="entry name" value="FBPase_C"/>
    <property type="match status" value="1"/>
</dbReference>
<dbReference type="PIRSF" id="PIRSF500210">
    <property type="entry name" value="FBPtase"/>
    <property type="match status" value="1"/>
</dbReference>
<dbReference type="InterPro" id="IPR033391">
    <property type="entry name" value="FBPase_N"/>
</dbReference>
<name>A0ABT0LGZ2_9GAMM</name>
<feature type="domain" description="Fructose-1-6-bisphosphatase class 1 C-terminal" evidence="10">
    <location>
        <begin position="191"/>
        <end position="321"/>
    </location>
</feature>
<evidence type="ECO:0000313" key="12">
    <source>
        <dbReference type="Proteomes" id="UP001203423"/>
    </source>
</evidence>
<feature type="binding site" evidence="7">
    <location>
        <position position="200"/>
    </location>
    <ligand>
        <name>substrate</name>
    </ligand>
</feature>
<keyword evidence="7" id="KW-0460">Magnesium</keyword>
<evidence type="ECO:0000256" key="4">
    <source>
        <dbReference type="ARBA" id="ARBA00022801"/>
    </source>
</evidence>
<evidence type="ECO:0000256" key="7">
    <source>
        <dbReference type="HAMAP-Rule" id="MF_01855"/>
    </source>
</evidence>
<comment type="subcellular location">
    <subcellularLocation>
        <location evidence="7">Cytoplasm</location>
    </subcellularLocation>
</comment>
<evidence type="ECO:0000256" key="5">
    <source>
        <dbReference type="ARBA" id="ARBA00023277"/>
    </source>
</evidence>
<dbReference type="RefSeq" id="WP_248942377.1">
    <property type="nucleotide sequence ID" value="NZ_JAKIKS010000119.1"/>
</dbReference>
<comment type="cofactor">
    <cofactor evidence="7">
        <name>Mg(2+)</name>
        <dbReference type="ChEBI" id="CHEBI:18420"/>
    </cofactor>
    <text evidence="7">Binds 2 magnesium ions per subunit.</text>
</comment>
<reference evidence="11 12" key="1">
    <citation type="submission" date="2022-01" db="EMBL/GenBank/DDBJ databases">
        <title>Whole genome-based taxonomy of the Shewanellaceae.</title>
        <authorList>
            <person name="Martin-Rodriguez A.J."/>
        </authorList>
    </citation>
    <scope>NUCLEOTIDE SEQUENCE [LARGE SCALE GENOMIC DNA]</scope>
    <source>
        <strain evidence="11 12">DSM 17177</strain>
    </source>
</reference>
<accession>A0ABT0LGZ2</accession>
<dbReference type="Pfam" id="PF00316">
    <property type="entry name" value="FBPase"/>
    <property type="match status" value="1"/>
</dbReference>
<dbReference type="InterPro" id="IPR000146">
    <property type="entry name" value="FBPase_class-1"/>
</dbReference>
<comment type="catalytic activity">
    <reaction evidence="1 7">
        <text>beta-D-fructose 1,6-bisphosphate + H2O = beta-D-fructose 6-phosphate + phosphate</text>
        <dbReference type="Rhea" id="RHEA:11064"/>
        <dbReference type="ChEBI" id="CHEBI:15377"/>
        <dbReference type="ChEBI" id="CHEBI:32966"/>
        <dbReference type="ChEBI" id="CHEBI:43474"/>
        <dbReference type="ChEBI" id="CHEBI:57634"/>
        <dbReference type="EC" id="3.1.3.11"/>
    </reaction>
</comment>
<evidence type="ECO:0000259" key="9">
    <source>
        <dbReference type="Pfam" id="PF00316"/>
    </source>
</evidence>
<evidence type="ECO:0000256" key="3">
    <source>
        <dbReference type="ARBA" id="ARBA00022490"/>
    </source>
</evidence>
<comment type="pathway">
    <text evidence="6">Carbohydrate biosynthesis.</text>
</comment>
<dbReference type="SUPFAM" id="SSF56655">
    <property type="entry name" value="Carbohydrate phosphatase"/>
    <property type="match status" value="1"/>
</dbReference>
<dbReference type="HAMAP" id="MF_01855">
    <property type="entry name" value="FBPase_class1"/>
    <property type="match status" value="1"/>
</dbReference>
<keyword evidence="4 7" id="KW-0378">Hydrolase</keyword>
<dbReference type="EC" id="3.1.3.11" evidence="7"/>
<feature type="domain" description="Fructose-1-6-bisphosphatase class I N-terminal" evidence="9">
    <location>
        <begin position="13"/>
        <end position="185"/>
    </location>
</feature>
<evidence type="ECO:0000256" key="2">
    <source>
        <dbReference type="ARBA" id="ARBA00010941"/>
    </source>
</evidence>
<dbReference type="PANTHER" id="PTHR11556:SF35">
    <property type="entry name" value="SEDOHEPTULOSE-1,7-BISPHOSPHATASE, CHLOROPLASTIC"/>
    <property type="match status" value="1"/>
</dbReference>
<dbReference type="EMBL" id="JAKIKS010000119">
    <property type="protein sequence ID" value="MCL1126967.1"/>
    <property type="molecule type" value="Genomic_DNA"/>
</dbReference>
<protein>
    <recommendedName>
        <fullName evidence="7">Fructose-1,6-bisphosphatase class 1</fullName>
        <shortName evidence="7">FBPase class 1</shortName>
        <ecNumber evidence="7">3.1.3.11</ecNumber>
    </recommendedName>
    <alternativeName>
        <fullName evidence="7">D-fructose-1,6-bisphosphate 1-phosphohydrolase class 1</fullName>
    </alternativeName>
</protein>
<keyword evidence="5 7" id="KW-0119">Carbohydrate metabolism</keyword>
<feature type="binding site" evidence="7">
    <location>
        <position position="266"/>
    </location>
    <ligand>
        <name>substrate</name>
    </ligand>
</feature>
<feature type="binding site" evidence="7">
    <location>
        <position position="103"/>
    </location>
    <ligand>
        <name>Mg(2+)</name>
        <dbReference type="ChEBI" id="CHEBI:18420"/>
        <label>2</label>
    </ligand>
</feature>
<dbReference type="PANTHER" id="PTHR11556">
    <property type="entry name" value="FRUCTOSE-1,6-BISPHOSPHATASE-RELATED"/>
    <property type="match status" value="1"/>
</dbReference>
<dbReference type="InterPro" id="IPR028343">
    <property type="entry name" value="FBPtase"/>
</dbReference>
<dbReference type="NCBIfam" id="NF006780">
    <property type="entry name" value="PRK09293.1-4"/>
    <property type="match status" value="1"/>
</dbReference>
<evidence type="ECO:0000256" key="8">
    <source>
        <dbReference type="RuleBase" id="RU000508"/>
    </source>
</evidence>
<sequence>MQTLAQYLTSQSLPSSLEKLIFTLADTSKTISLAVRNGALAGVLGATEQENIQGETQKKLDIITNDMLKESLKADLAVRGLASEEEDHIVEANNEGQYLVCFDPLDGSSNIDINSLVGTIFSVLPMQKPVSQGSLTEQHFLQSGRHQVTAGYMLYGPSTMMALTTGQGVQFFTLDPNSQEYLLTNDNVNISPDTAEFAINMSNQRFWEAPMQTYIDELLLGTLGPREKAFNMRWIAAMVGDVHRVLSRGGLFTYPADHKNPKKPFKLRLMYEANPMAWLVEQSGGKASTGYENILDIEPEHIHQRVAVILGSRNEVDICLRHHQGDNSDEINTQVAPSLV</sequence>
<comment type="caution">
    <text evidence="11">The sequence shown here is derived from an EMBL/GenBank/DDBJ whole genome shotgun (WGS) entry which is preliminary data.</text>
</comment>
<dbReference type="PRINTS" id="PR00115">
    <property type="entry name" value="F16BPHPHTASE"/>
</dbReference>
<feature type="binding site" evidence="7">
    <location>
        <position position="84"/>
    </location>
    <ligand>
        <name>Mg(2+)</name>
        <dbReference type="ChEBI" id="CHEBI:18420"/>
        <label>1</label>
    </ligand>
</feature>
<evidence type="ECO:0000256" key="1">
    <source>
        <dbReference type="ARBA" id="ARBA00001273"/>
    </source>
</evidence>
<feature type="binding site" evidence="7">
    <location>
        <position position="272"/>
    </location>
    <ligand>
        <name>Mg(2+)</name>
        <dbReference type="ChEBI" id="CHEBI:18420"/>
        <label>2</label>
    </ligand>
</feature>
<evidence type="ECO:0000313" key="11">
    <source>
        <dbReference type="EMBL" id="MCL1126967.1"/>
    </source>
</evidence>
<dbReference type="InterPro" id="IPR044015">
    <property type="entry name" value="FBPase_C_dom"/>
</dbReference>
<comment type="subunit">
    <text evidence="7">Homotetramer.</text>
</comment>
<keyword evidence="7" id="KW-0479">Metal-binding</keyword>
<feature type="binding site" evidence="7">
    <location>
        <begin position="106"/>
        <end position="109"/>
    </location>
    <ligand>
        <name>substrate</name>
    </ligand>
</feature>
<feature type="binding site" evidence="7">
    <location>
        <position position="106"/>
    </location>
    <ligand>
        <name>Mg(2+)</name>
        <dbReference type="ChEBI" id="CHEBI:18420"/>
        <label>2</label>
    </ligand>
</feature>
<organism evidence="11 12">
    <name type="scientific">Shewanella surugensis</name>
    <dbReference type="NCBI Taxonomy" id="212020"/>
    <lineage>
        <taxon>Bacteria</taxon>
        <taxon>Pseudomonadati</taxon>
        <taxon>Pseudomonadota</taxon>
        <taxon>Gammaproteobacteria</taxon>
        <taxon>Alteromonadales</taxon>
        <taxon>Shewanellaceae</taxon>
        <taxon>Shewanella</taxon>
    </lineage>
</organism>
<gene>
    <name evidence="7" type="primary">fbp</name>
    <name evidence="11" type="ORF">L2764_21435</name>
</gene>
<dbReference type="Gene3D" id="3.30.540.10">
    <property type="entry name" value="Fructose-1,6-Bisphosphatase, subunit A, domain 1"/>
    <property type="match status" value="1"/>
</dbReference>
<dbReference type="NCBIfam" id="NF006779">
    <property type="entry name" value="PRK09293.1-3"/>
    <property type="match status" value="1"/>
</dbReference>
<evidence type="ECO:0000256" key="6">
    <source>
        <dbReference type="ARBA" id="ARBA00024331"/>
    </source>
</evidence>